<sequence length="299" mass="32709">GRRPRHRRGGRGRGRLCSSPEPRFDHHRPGGGRSRRHRHRRQRVQLALHAAQRHRQPLGLGRPLRRGLGDPSQPGPVPGSCRRLGLLVRGAGARTRPAARPLPGAGRLLHRLGPELRFRTGLRRRTPRGAPPDPRPAQGQLPRRAPWRQRSDHVGRGRVHSTSGCAPPAGQGQPPRPRWRHPGRVGGSGRRGHRPLVAPPEGASHRGPGHTDHRGLPRSCRCVVSLRPVRRNGARRRACAGRSSPDAADQRGTHPRAVVHGAGTRGQRPDQHPCAGGGHLAPGDAGGHRDHRRAHLHRL</sequence>
<feature type="compositionally biased region" description="Low complexity" evidence="1">
    <location>
        <begin position="95"/>
        <end position="107"/>
    </location>
</feature>
<feature type="non-terminal residue" evidence="2">
    <location>
        <position position="1"/>
    </location>
</feature>
<dbReference type="EMBL" id="CADCSZ010000107">
    <property type="protein sequence ID" value="CAA9241163.1"/>
    <property type="molecule type" value="Genomic_DNA"/>
</dbReference>
<reference evidence="2" key="1">
    <citation type="submission" date="2020-02" db="EMBL/GenBank/DDBJ databases">
        <authorList>
            <person name="Meier V. D."/>
        </authorList>
    </citation>
    <scope>NUCLEOTIDE SEQUENCE</scope>
    <source>
        <strain evidence="2">AVDCRST_MAG76</strain>
    </source>
</reference>
<feature type="non-terminal residue" evidence="2">
    <location>
        <position position="299"/>
    </location>
</feature>
<feature type="compositionally biased region" description="Basic residues" evidence="1">
    <location>
        <begin position="1"/>
        <end position="14"/>
    </location>
</feature>
<feature type="compositionally biased region" description="Low complexity" evidence="1">
    <location>
        <begin position="164"/>
        <end position="173"/>
    </location>
</feature>
<proteinExistence type="predicted"/>
<gene>
    <name evidence="2" type="ORF">AVDCRST_MAG76-1780</name>
</gene>
<accession>A0A6J4I3W9</accession>
<feature type="region of interest" description="Disordered" evidence="1">
    <location>
        <begin position="231"/>
        <end position="299"/>
    </location>
</feature>
<name>A0A6J4I3W9_9ACTN</name>
<evidence type="ECO:0000256" key="1">
    <source>
        <dbReference type="SAM" id="MobiDB-lite"/>
    </source>
</evidence>
<dbReference type="AlphaFoldDB" id="A0A6J4I3W9"/>
<feature type="region of interest" description="Disordered" evidence="1">
    <location>
        <begin position="95"/>
        <end position="217"/>
    </location>
</feature>
<feature type="compositionally biased region" description="Basic residues" evidence="1">
    <location>
        <begin position="289"/>
        <end position="299"/>
    </location>
</feature>
<organism evidence="2">
    <name type="scientific">uncultured Acidimicrobiales bacterium</name>
    <dbReference type="NCBI Taxonomy" id="310071"/>
    <lineage>
        <taxon>Bacteria</taxon>
        <taxon>Bacillati</taxon>
        <taxon>Actinomycetota</taxon>
        <taxon>Acidimicrobiia</taxon>
        <taxon>Acidimicrobiales</taxon>
        <taxon>environmental samples</taxon>
    </lineage>
</organism>
<protein>
    <submittedName>
        <fullName evidence="2">Uncharacterized protein</fullName>
    </submittedName>
</protein>
<evidence type="ECO:0000313" key="2">
    <source>
        <dbReference type="EMBL" id="CAA9241163.1"/>
    </source>
</evidence>
<feature type="region of interest" description="Disordered" evidence="1">
    <location>
        <begin position="1"/>
        <end position="81"/>
    </location>
</feature>
<feature type="compositionally biased region" description="Basic residues" evidence="1">
    <location>
        <begin position="29"/>
        <end position="43"/>
    </location>
</feature>